<organism evidence="3 4">
    <name type="scientific">Halobacillus kuroshimensis</name>
    <dbReference type="NCBI Taxonomy" id="302481"/>
    <lineage>
        <taxon>Bacteria</taxon>
        <taxon>Bacillati</taxon>
        <taxon>Bacillota</taxon>
        <taxon>Bacilli</taxon>
        <taxon>Bacillales</taxon>
        <taxon>Bacillaceae</taxon>
        <taxon>Halobacillus</taxon>
    </lineage>
</organism>
<dbReference type="SUPFAM" id="SSF141371">
    <property type="entry name" value="PilZ domain-like"/>
    <property type="match status" value="1"/>
</dbReference>
<protein>
    <submittedName>
        <fullName evidence="3">PilZ domain-containing protein</fullName>
    </submittedName>
</protein>
<dbReference type="InterPro" id="IPR009875">
    <property type="entry name" value="PilZ_domain"/>
</dbReference>
<dbReference type="RefSeq" id="WP_027954437.1">
    <property type="nucleotide sequence ID" value="NZ_JAEKJY010000001.1"/>
</dbReference>
<keyword evidence="4" id="KW-1185">Reference proteome</keyword>
<dbReference type="Pfam" id="PF07238">
    <property type="entry name" value="PilZ"/>
    <property type="match status" value="1"/>
</dbReference>
<reference evidence="3 4" key="1">
    <citation type="submission" date="2020-12" db="EMBL/GenBank/DDBJ databases">
        <title>Oil enriched cultivation method for isolating marine PHA-producing bacteria.</title>
        <authorList>
            <person name="Zheng W."/>
            <person name="Yu S."/>
            <person name="Huang Y."/>
        </authorList>
    </citation>
    <scope>NUCLEOTIDE SEQUENCE [LARGE SCALE GENOMIC DNA]</scope>
    <source>
        <strain evidence="3 4">SY-2-6</strain>
    </source>
</reference>
<dbReference type="InterPro" id="IPR009926">
    <property type="entry name" value="T3SS_YcgR_PilZN"/>
</dbReference>
<gene>
    <name evidence="3" type="ORF">JF544_05530</name>
</gene>
<name>A0ABS3DTW4_9BACI</name>
<evidence type="ECO:0000259" key="1">
    <source>
        <dbReference type="Pfam" id="PF07238"/>
    </source>
</evidence>
<dbReference type="EMBL" id="JAEKJY010000001">
    <property type="protein sequence ID" value="MBN8234699.1"/>
    <property type="molecule type" value="Genomic_DNA"/>
</dbReference>
<accession>A0ABS3DTW4</accession>
<dbReference type="Gene3D" id="2.40.10.220">
    <property type="entry name" value="predicted glycosyltransferase like domains"/>
    <property type="match status" value="1"/>
</dbReference>
<proteinExistence type="predicted"/>
<comment type="caution">
    <text evidence="3">The sequence shown here is derived from an EMBL/GenBank/DDBJ whole genome shotgun (WGS) entry which is preliminary data.</text>
</comment>
<feature type="domain" description="Type III secretion system flagellar brake protein YcgR PilZN" evidence="2">
    <location>
        <begin position="6"/>
        <end position="94"/>
    </location>
</feature>
<dbReference type="Proteomes" id="UP000663970">
    <property type="component" value="Unassembled WGS sequence"/>
</dbReference>
<feature type="domain" description="PilZ" evidence="1">
    <location>
        <begin position="103"/>
        <end position="210"/>
    </location>
</feature>
<evidence type="ECO:0000313" key="3">
    <source>
        <dbReference type="EMBL" id="MBN8234699.1"/>
    </source>
</evidence>
<dbReference type="Pfam" id="PF12945">
    <property type="entry name" value="PilZNR"/>
    <property type="match status" value="1"/>
</dbReference>
<sequence length="221" mass="25228">MEVFPIGTSVILEVQGGHSKDVPDKYRCRLVDIDQDQVYIDYPIHTETGKTGFFYEGTSFHASFVGEDDCVYWFKTEVLTRKIKNIPVIVLSFPGMNDLVRIQRRRYVRVDAAVDVAALSSDYSFTTVTSDISGGGMMFTRPPHHDIQQGDEMDFIIVLPMNAGDYFYIPTTGLVVRVVPATSSQTARISVEFTDIEEKDRQQIIRYCFEQQMKWRAKALN</sequence>
<evidence type="ECO:0000313" key="4">
    <source>
        <dbReference type="Proteomes" id="UP000663970"/>
    </source>
</evidence>
<evidence type="ECO:0000259" key="2">
    <source>
        <dbReference type="Pfam" id="PF12945"/>
    </source>
</evidence>